<dbReference type="InterPro" id="IPR036612">
    <property type="entry name" value="KH_dom_type_1_sf"/>
</dbReference>
<evidence type="ECO:0000256" key="2">
    <source>
        <dbReference type="PROSITE-ProRule" id="PRU00117"/>
    </source>
</evidence>
<evidence type="ECO:0000313" key="4">
    <source>
        <dbReference type="EMBL" id="KXB03138.1"/>
    </source>
</evidence>
<dbReference type="PANTHER" id="PTHR12826:SF13">
    <property type="entry name" value="RNA-BINDING PROTEIN PNO1"/>
    <property type="match status" value="1"/>
</dbReference>
<gene>
    <name evidence="4" type="ORF">AKJ45_02400</name>
</gene>
<dbReference type="EMBL" id="LHXZ01000029">
    <property type="protein sequence ID" value="KXB03138.1"/>
    <property type="molecule type" value="Genomic_DNA"/>
</dbReference>
<organism evidence="4 5">
    <name type="scientific">candidate division MSBL1 archaeon SCGC-AAA261F19</name>
    <dbReference type="NCBI Taxonomy" id="1698275"/>
    <lineage>
        <taxon>Archaea</taxon>
        <taxon>Methanobacteriati</taxon>
        <taxon>Methanobacteriota</taxon>
        <taxon>candidate division MSBL1</taxon>
    </lineage>
</organism>
<dbReference type="SUPFAM" id="SSF54791">
    <property type="entry name" value="Eukaryotic type KH-domain (KH-domain type I)"/>
    <property type="match status" value="2"/>
</dbReference>
<protein>
    <recommendedName>
        <fullName evidence="3">K Homology domain-containing protein</fullName>
    </recommendedName>
</protein>
<dbReference type="InterPro" id="IPR004087">
    <property type="entry name" value="KH_dom"/>
</dbReference>
<feature type="domain" description="K Homology" evidence="3">
    <location>
        <begin position="2"/>
        <end position="68"/>
    </location>
</feature>
<keyword evidence="1 2" id="KW-0694">RNA-binding</keyword>
<dbReference type="Pfam" id="PF22891">
    <property type="entry name" value="KH_PNO1_2nd"/>
    <property type="match status" value="1"/>
</dbReference>
<dbReference type="GO" id="GO:0003723">
    <property type="term" value="F:RNA binding"/>
    <property type="evidence" value="ECO:0007669"/>
    <property type="project" value="UniProtKB-UniRule"/>
</dbReference>
<dbReference type="Proteomes" id="UP000070565">
    <property type="component" value="Unassembled WGS sequence"/>
</dbReference>
<dbReference type="PANTHER" id="PTHR12826">
    <property type="entry name" value="RIBONUCLEASE Y"/>
    <property type="match status" value="1"/>
</dbReference>
<reference evidence="4 5" key="1">
    <citation type="journal article" date="2016" name="Sci. Rep.">
        <title>Metabolic traits of an uncultured archaeal lineage -MSBL1- from brine pools of the Red Sea.</title>
        <authorList>
            <person name="Mwirichia R."/>
            <person name="Alam I."/>
            <person name="Rashid M."/>
            <person name="Vinu M."/>
            <person name="Ba-Alawi W."/>
            <person name="Anthony Kamau A."/>
            <person name="Kamanda Ngugi D."/>
            <person name="Goker M."/>
            <person name="Klenk H.P."/>
            <person name="Bajic V."/>
            <person name="Stingl U."/>
        </authorList>
    </citation>
    <scope>NUCLEOTIDE SEQUENCE [LARGE SCALE GENOMIC DNA]</scope>
    <source>
        <strain evidence="4">SCGC-AAA261F19</strain>
    </source>
</reference>
<dbReference type="InterPro" id="IPR019964">
    <property type="entry name" value="KH_domain_protein_archaea"/>
</dbReference>
<dbReference type="InterPro" id="IPR055211">
    <property type="entry name" value="KH_PNO1_2nd"/>
</dbReference>
<dbReference type="Gene3D" id="3.30.1370.10">
    <property type="entry name" value="K Homology domain, type 1"/>
    <property type="match status" value="2"/>
</dbReference>
<dbReference type="AlphaFoldDB" id="A0A133V9K0"/>
<dbReference type="Pfam" id="PF00013">
    <property type="entry name" value="KH_1"/>
    <property type="match status" value="1"/>
</dbReference>
<accession>A0A133V9K0</accession>
<dbReference type="NCBIfam" id="TIGR03665">
    <property type="entry name" value="arCOG04150"/>
    <property type="match status" value="1"/>
</dbReference>
<dbReference type="CDD" id="cd22389">
    <property type="entry name" value="KH-I_Dim2p_like_rpt1"/>
    <property type="match status" value="1"/>
</dbReference>
<proteinExistence type="predicted"/>
<comment type="caution">
    <text evidence="4">The sequence shown here is derived from an EMBL/GenBank/DDBJ whole genome shotgun (WGS) entry which is preliminary data.</text>
</comment>
<name>A0A133V9K0_9EURY</name>
<dbReference type="InterPro" id="IPR004088">
    <property type="entry name" value="KH_dom_type_1"/>
</dbReference>
<feature type="domain" description="K Homology" evidence="3">
    <location>
        <begin position="82"/>
        <end position="155"/>
    </location>
</feature>
<dbReference type="SMART" id="SM00322">
    <property type="entry name" value="KH"/>
    <property type="match status" value="2"/>
</dbReference>
<evidence type="ECO:0000313" key="5">
    <source>
        <dbReference type="Proteomes" id="UP000070565"/>
    </source>
</evidence>
<evidence type="ECO:0000259" key="3">
    <source>
        <dbReference type="SMART" id="SM00322"/>
    </source>
</evidence>
<keyword evidence="5" id="KW-1185">Reference proteome</keyword>
<dbReference type="PROSITE" id="PS50084">
    <property type="entry name" value="KH_TYPE_1"/>
    <property type="match status" value="1"/>
</dbReference>
<evidence type="ECO:0000256" key="1">
    <source>
        <dbReference type="ARBA" id="ARBA00022884"/>
    </source>
</evidence>
<sequence length="182" mass="21005">MRVNRVRIPRKRIGVAIGEDGEVKKDIENRTNTKIDFDSKTGEAIIKSNDEKPLQSFIARDVLKAIGRGFSPKRAFRLFYKDMYFEQIDITRYAGSSKKSQARLRGRVIGRDGKTRQIIEQNTDVLLSIYGKTIAMIGKPDQLQIARKAVHMLLNGVPHSRVYNFLEKERNKIAKRMGLWRK</sequence>